<proteinExistence type="inferred from homology"/>
<feature type="transmembrane region" description="Helical" evidence="10">
    <location>
        <begin position="173"/>
        <end position="195"/>
    </location>
</feature>
<evidence type="ECO:0000256" key="5">
    <source>
        <dbReference type="ARBA" id="ARBA00022989"/>
    </source>
</evidence>
<evidence type="ECO:0000256" key="6">
    <source>
        <dbReference type="ARBA" id="ARBA00023002"/>
    </source>
</evidence>
<evidence type="ECO:0000256" key="4">
    <source>
        <dbReference type="ARBA" id="ARBA00022719"/>
    </source>
</evidence>
<dbReference type="Pfam" id="PF07884">
    <property type="entry name" value="VKOR"/>
    <property type="match status" value="1"/>
</dbReference>
<dbReference type="CDD" id="cd12921">
    <property type="entry name" value="VKOR_4"/>
    <property type="match status" value="1"/>
</dbReference>
<evidence type="ECO:0000256" key="8">
    <source>
        <dbReference type="ARBA" id="ARBA00023157"/>
    </source>
</evidence>
<dbReference type="Gene3D" id="3.40.30.10">
    <property type="entry name" value="Glutaredoxin"/>
    <property type="match status" value="1"/>
</dbReference>
<keyword evidence="4" id="KW-0874">Quinone</keyword>
<keyword evidence="3 10" id="KW-0812">Transmembrane</keyword>
<feature type="transmembrane region" description="Helical" evidence="10">
    <location>
        <begin position="257"/>
        <end position="276"/>
    </location>
</feature>
<dbReference type="InterPro" id="IPR012932">
    <property type="entry name" value="VKOR"/>
</dbReference>
<evidence type="ECO:0000256" key="9">
    <source>
        <dbReference type="ARBA" id="ARBA00023284"/>
    </source>
</evidence>
<feature type="transmembrane region" description="Helical" evidence="10">
    <location>
        <begin position="319"/>
        <end position="341"/>
    </location>
</feature>
<evidence type="ECO:0000259" key="11">
    <source>
        <dbReference type="PROSITE" id="PS50990"/>
    </source>
</evidence>
<feature type="domain" description="Peptidase C39" evidence="11">
    <location>
        <begin position="10"/>
        <end position="127"/>
    </location>
</feature>
<dbReference type="EMBL" id="JAPWGL010000001">
    <property type="protein sequence ID" value="MCZ4222593.1"/>
    <property type="molecule type" value="Genomic_DNA"/>
</dbReference>
<evidence type="ECO:0000256" key="3">
    <source>
        <dbReference type="ARBA" id="ARBA00022692"/>
    </source>
</evidence>
<dbReference type="InterPro" id="IPR038354">
    <property type="entry name" value="VKOR_sf"/>
</dbReference>
<name>A0ABT4KUH5_9SPHI</name>
<protein>
    <submittedName>
        <fullName evidence="12">Thioredoxin domain-containing protein</fullName>
    </submittedName>
</protein>
<keyword evidence="9" id="KW-0676">Redox-active center</keyword>
<dbReference type="InterPro" id="IPR005074">
    <property type="entry name" value="Peptidase_C39"/>
</dbReference>
<dbReference type="Proteomes" id="UP001144341">
    <property type="component" value="Unassembled WGS sequence"/>
</dbReference>
<evidence type="ECO:0000256" key="7">
    <source>
        <dbReference type="ARBA" id="ARBA00023136"/>
    </source>
</evidence>
<evidence type="ECO:0000256" key="1">
    <source>
        <dbReference type="ARBA" id="ARBA00004141"/>
    </source>
</evidence>
<comment type="subcellular location">
    <subcellularLocation>
        <location evidence="1">Membrane</location>
        <topology evidence="1">Multi-pass membrane protein</topology>
    </subcellularLocation>
</comment>
<dbReference type="SUPFAM" id="SSF52833">
    <property type="entry name" value="Thioredoxin-like"/>
    <property type="match status" value="1"/>
</dbReference>
<dbReference type="InterPro" id="IPR036249">
    <property type="entry name" value="Thioredoxin-like_sf"/>
</dbReference>
<dbReference type="Pfam" id="PF13462">
    <property type="entry name" value="Thioredoxin_4"/>
    <property type="match status" value="1"/>
</dbReference>
<comment type="caution">
    <text evidence="12">The sequence shown here is derived from an EMBL/GenBank/DDBJ whole genome shotgun (WGS) entry which is preliminary data.</text>
</comment>
<dbReference type="Pfam" id="PF03412">
    <property type="entry name" value="Peptidase_C39"/>
    <property type="match status" value="1"/>
</dbReference>
<keyword evidence="13" id="KW-1185">Reference proteome</keyword>
<reference evidence="12" key="1">
    <citation type="submission" date="2022-12" db="EMBL/GenBank/DDBJ databases">
        <title>Genome sequence of SJ11.</title>
        <authorList>
            <person name="Woo H."/>
        </authorList>
    </citation>
    <scope>NUCLEOTIDE SEQUENCE</scope>
    <source>
        <strain evidence="12">SJ11</strain>
    </source>
</reference>
<sequence>MNLFNVKKHNLDSVTQHLTKALGIKMHNSTISKCLREHPDYPSILSLSDCLKDWKIPNKAYRFIKTDYNLTNLSLPFIAHLEEHGGKFVLIHNIDEENITFSDEQKKSTTISNKKFFENWDGIIVHAQKGPQSGEINYFENALKYFFQVLVLPSVLILFSLLFIVAFSTLLPALYPAVLSVTKLIGLLVSIFLLMQTINAENPFIKNLCGLGGKNDCNAILNSRAAKLTDWLSWSEIGFFYFSGTLLLLLINPSSMWLIMVLNLFSLPYTIYSFSYQYKVKKWCVLCCSIQVVLISEFVCAVIFGNWNWNAYTIINSQLYLVIICLLSPIIIWSFLKQYFLSTAQLKPLKRELNQFKFNNELFKNALSNQPIYNIDDDLMPIVLGNELADITITMVTNPNCTPCSVAHKGLTKLLESRSDIKIKLIFFTSDSEDERAKVARHLTTLAFFRSKTIAEEALNDWYKTFMKYENWQIKYPIEYKIEVEQAVNKQREWCDLADIDSTPTFFINGQKLPDPYKLDDVKYLLS</sequence>
<feature type="transmembrane region" description="Helical" evidence="10">
    <location>
        <begin position="283"/>
        <end position="307"/>
    </location>
</feature>
<feature type="transmembrane region" description="Helical" evidence="10">
    <location>
        <begin position="145"/>
        <end position="167"/>
    </location>
</feature>
<dbReference type="InterPro" id="IPR012336">
    <property type="entry name" value="Thioredoxin-like_fold"/>
</dbReference>
<keyword evidence="8" id="KW-1015">Disulfide bond</keyword>
<dbReference type="RefSeq" id="WP_269414393.1">
    <property type="nucleotide sequence ID" value="NZ_JAPWGL010000001.1"/>
</dbReference>
<dbReference type="PROSITE" id="PS50990">
    <property type="entry name" value="PEPTIDASE_C39"/>
    <property type="match status" value="1"/>
</dbReference>
<comment type="similarity">
    <text evidence="2">Belongs to the VKOR family.</text>
</comment>
<evidence type="ECO:0000256" key="2">
    <source>
        <dbReference type="ARBA" id="ARBA00006214"/>
    </source>
</evidence>
<dbReference type="Gene3D" id="3.90.70.10">
    <property type="entry name" value="Cysteine proteinases"/>
    <property type="match status" value="1"/>
</dbReference>
<feature type="transmembrane region" description="Helical" evidence="10">
    <location>
        <begin position="231"/>
        <end position="251"/>
    </location>
</feature>
<dbReference type="Gene3D" id="1.20.1440.130">
    <property type="entry name" value="VKOR domain"/>
    <property type="match status" value="1"/>
</dbReference>
<evidence type="ECO:0000313" key="13">
    <source>
        <dbReference type="Proteomes" id="UP001144341"/>
    </source>
</evidence>
<keyword evidence="7 10" id="KW-0472">Membrane</keyword>
<accession>A0ABT4KUH5</accession>
<keyword evidence="5 10" id="KW-1133">Transmembrane helix</keyword>
<evidence type="ECO:0000256" key="10">
    <source>
        <dbReference type="SAM" id="Phobius"/>
    </source>
</evidence>
<evidence type="ECO:0000313" key="12">
    <source>
        <dbReference type="EMBL" id="MCZ4222593.1"/>
    </source>
</evidence>
<keyword evidence="6" id="KW-0560">Oxidoreductase</keyword>
<organism evidence="12 13">
    <name type="scientific">Pedobacter rhodius</name>
    <dbReference type="NCBI Taxonomy" id="3004098"/>
    <lineage>
        <taxon>Bacteria</taxon>
        <taxon>Pseudomonadati</taxon>
        <taxon>Bacteroidota</taxon>
        <taxon>Sphingobacteriia</taxon>
        <taxon>Sphingobacteriales</taxon>
        <taxon>Sphingobacteriaceae</taxon>
        <taxon>Pedobacter</taxon>
    </lineage>
</organism>
<gene>
    <name evidence="12" type="ORF">O0931_04715</name>
</gene>